<dbReference type="InterPro" id="IPR002347">
    <property type="entry name" value="SDR_fam"/>
</dbReference>
<sequence>MPCFLMAKLNLNRARFAGKTVIVTGSSSGIGREIALCFAKEGANIVVHGQNDDKLKEVSKAMKELEIPEKNYLLIKGAIQDDATQERIINETLKQFGRINTLVNNAGISQKSAADPNSIESLDAIYEINLRAVYNLTSKVVPHLLKTKGNVVNISSAGSQRGTDSFIPYAMLKAALDHYTRDLALKYAKEGVRVNAVNPGVVETNFIGRHGIPTEVIDQMRTVWAKKTIPMQRVAQPVEVANLVRFLASDEASYITGTTMAVDGGIWAGIPSEL</sequence>
<dbReference type="PRINTS" id="PR00081">
    <property type="entry name" value="GDHRDH"/>
</dbReference>
<dbReference type="PANTHER" id="PTHR43975:SF2">
    <property type="entry name" value="EG:BACR7A4.14 PROTEIN-RELATED"/>
    <property type="match status" value="1"/>
</dbReference>
<dbReference type="AlphaFoldDB" id="A0A7I8X7W6"/>
<dbReference type="OrthoDB" id="47007at2759"/>
<keyword evidence="2" id="KW-1185">Reference proteome</keyword>
<dbReference type="InterPro" id="IPR036291">
    <property type="entry name" value="NAD(P)-bd_dom_sf"/>
</dbReference>
<dbReference type="SMR" id="A0A7I8X7W6"/>
<name>A0A7I8X7W6_BURXY</name>
<dbReference type="PANTHER" id="PTHR43975">
    <property type="entry name" value="ZGC:101858"/>
    <property type="match status" value="1"/>
</dbReference>
<evidence type="ECO:0000313" key="2">
    <source>
        <dbReference type="Proteomes" id="UP000659654"/>
    </source>
</evidence>
<accession>A0A7I8X7W6</accession>
<dbReference type="PRINTS" id="PR00080">
    <property type="entry name" value="SDRFAMILY"/>
</dbReference>
<organism evidence="1 2">
    <name type="scientific">Bursaphelenchus xylophilus</name>
    <name type="common">Pinewood nematode worm</name>
    <name type="synonym">Aphelenchoides xylophilus</name>
    <dbReference type="NCBI Taxonomy" id="6326"/>
    <lineage>
        <taxon>Eukaryota</taxon>
        <taxon>Metazoa</taxon>
        <taxon>Ecdysozoa</taxon>
        <taxon>Nematoda</taxon>
        <taxon>Chromadorea</taxon>
        <taxon>Rhabditida</taxon>
        <taxon>Tylenchina</taxon>
        <taxon>Tylenchomorpha</taxon>
        <taxon>Aphelenchoidea</taxon>
        <taxon>Aphelenchoididae</taxon>
        <taxon>Bursaphelenchus</taxon>
    </lineage>
</organism>
<dbReference type="Gene3D" id="3.40.50.720">
    <property type="entry name" value="NAD(P)-binding Rossmann-like Domain"/>
    <property type="match status" value="1"/>
</dbReference>
<dbReference type="FunFam" id="3.40.50.720:FF:000084">
    <property type="entry name" value="Short-chain dehydrogenase reductase"/>
    <property type="match status" value="1"/>
</dbReference>
<dbReference type="EMBL" id="CAJFDI010000005">
    <property type="protein sequence ID" value="CAD5233000.1"/>
    <property type="molecule type" value="Genomic_DNA"/>
</dbReference>
<gene>
    <name evidence="1" type="ORF">BXYJ_LOCUS13091</name>
</gene>
<dbReference type="EMBL" id="CAJFCV020000005">
    <property type="protein sequence ID" value="CAG9126329.1"/>
    <property type="molecule type" value="Genomic_DNA"/>
</dbReference>
<dbReference type="Pfam" id="PF13561">
    <property type="entry name" value="adh_short_C2"/>
    <property type="match status" value="1"/>
</dbReference>
<reference evidence="1" key="1">
    <citation type="submission" date="2020-09" db="EMBL/GenBank/DDBJ databases">
        <authorList>
            <person name="Kikuchi T."/>
        </authorList>
    </citation>
    <scope>NUCLEOTIDE SEQUENCE</scope>
    <source>
        <strain evidence="1">Ka4C1</strain>
    </source>
</reference>
<dbReference type="Proteomes" id="UP000659654">
    <property type="component" value="Unassembled WGS sequence"/>
</dbReference>
<dbReference type="Proteomes" id="UP000582659">
    <property type="component" value="Unassembled WGS sequence"/>
</dbReference>
<evidence type="ECO:0000313" key="1">
    <source>
        <dbReference type="EMBL" id="CAD5233000.1"/>
    </source>
</evidence>
<dbReference type="NCBIfam" id="NF005559">
    <property type="entry name" value="PRK07231.1"/>
    <property type="match status" value="1"/>
</dbReference>
<comment type="caution">
    <text evidence="1">The sequence shown here is derived from an EMBL/GenBank/DDBJ whole genome shotgun (WGS) entry which is preliminary data.</text>
</comment>
<proteinExistence type="predicted"/>
<protein>
    <submittedName>
        <fullName evidence="1">(pine wood nematode) hypothetical protein</fullName>
    </submittedName>
</protein>
<dbReference type="SUPFAM" id="SSF51735">
    <property type="entry name" value="NAD(P)-binding Rossmann-fold domains"/>
    <property type="match status" value="1"/>
</dbReference>